<keyword evidence="1 4" id="KW-0560">Oxidoreductase</keyword>
<evidence type="ECO:0000259" key="2">
    <source>
        <dbReference type="PROSITE" id="PS51176"/>
    </source>
</evidence>
<dbReference type="SUPFAM" id="SSF48179">
    <property type="entry name" value="6-phosphogluconate dehydrogenase C-terminal domain-like"/>
    <property type="match status" value="1"/>
</dbReference>
<dbReference type="GO" id="GO:0006571">
    <property type="term" value="P:tyrosine biosynthetic process"/>
    <property type="evidence" value="ECO:0007669"/>
    <property type="project" value="InterPro"/>
</dbReference>
<name>A0A1D3L143_9EURY</name>
<dbReference type="Pfam" id="PF02153">
    <property type="entry name" value="PDH_N"/>
    <property type="match status" value="1"/>
</dbReference>
<organism evidence="4 5">
    <name type="scientific">Methanobacterium congolense</name>
    <dbReference type="NCBI Taxonomy" id="118062"/>
    <lineage>
        <taxon>Archaea</taxon>
        <taxon>Methanobacteriati</taxon>
        <taxon>Methanobacteriota</taxon>
        <taxon>Methanomada group</taxon>
        <taxon>Methanobacteria</taxon>
        <taxon>Methanobacteriales</taxon>
        <taxon>Methanobacteriaceae</taxon>
        <taxon>Methanobacterium</taxon>
    </lineage>
</organism>
<dbReference type="Pfam" id="PF20463">
    <property type="entry name" value="PDH_C"/>
    <property type="match status" value="1"/>
</dbReference>
<dbReference type="GeneID" id="30411434"/>
<dbReference type="Gene3D" id="1.10.3660.10">
    <property type="entry name" value="6-phosphogluconate dehydrogenase C-terminal like domain"/>
    <property type="match status" value="1"/>
</dbReference>
<dbReference type="Gene3D" id="3.40.50.720">
    <property type="entry name" value="NAD(P)-binding Rossmann-like Domain"/>
    <property type="match status" value="1"/>
</dbReference>
<proteinExistence type="predicted"/>
<evidence type="ECO:0000259" key="3">
    <source>
        <dbReference type="PROSITE" id="PS51447"/>
    </source>
</evidence>
<dbReference type="InterPro" id="IPR050812">
    <property type="entry name" value="Preph/Arog_dehydrog"/>
</dbReference>
<dbReference type="InterPro" id="IPR008927">
    <property type="entry name" value="6-PGluconate_DH-like_C_sf"/>
</dbReference>
<dbReference type="PANTHER" id="PTHR21363">
    <property type="entry name" value="PREPHENATE DEHYDROGENASE"/>
    <property type="match status" value="1"/>
</dbReference>
<dbReference type="Proteomes" id="UP000094707">
    <property type="component" value="Chromosome I"/>
</dbReference>
<dbReference type="InterPro" id="IPR008299">
    <property type="entry name" value="Prep_DH/arog_DH"/>
</dbReference>
<sequence length="437" mass="48575">MKITIIGGTRGLGNWIARFLKSKGFDVVITGRNKAEGENVSRKLGVTYLQDNVEAASHSDVTIVSVPIGVTTRIIKEVAPHVKEGSLLMDVTSVKEEPSEAMREFTPEGVDYLPTHPMFGPRIRSLDGQVVVLTPEEEVKKSRWYPKVLEFLEAENARVLVTSPGNHDRMMSIVQGLTHFSYISIAATIEKLGIDIKESRKFASPVYSLMLDMIARIVAQNPYLCYAIQTNNRYIGQTHEAFLETFLELKDMVAARDERDFVGAMSSAAKHLDDLEAALGRSDKAISALNQEVQLLKDSVGKEVGLRHIYSETTHVGRLKELSPDFAVLVRDENETRLKLSNVEVLSQAELVNWKLDNYPQKVYDVSAVFPESCNPSIIAETLMNLSNVVEASVVDVYTGKQVETGKKSVSIRYSVINPDARFEVENLLKGFGGVIR</sequence>
<dbReference type="InterPro" id="IPR046826">
    <property type="entry name" value="PDH_N"/>
</dbReference>
<dbReference type="STRING" id="118062.MCBB_0576"/>
<gene>
    <name evidence="4" type="ORF">MCBB_0576</name>
</gene>
<dbReference type="GO" id="GO:0070403">
    <property type="term" value="F:NAD+ binding"/>
    <property type="evidence" value="ECO:0007669"/>
    <property type="project" value="InterPro"/>
</dbReference>
<evidence type="ECO:0000313" key="5">
    <source>
        <dbReference type="Proteomes" id="UP000094707"/>
    </source>
</evidence>
<dbReference type="EC" id="1.3.1.-" evidence="4"/>
<dbReference type="Gene3D" id="3.30.70.380">
    <property type="entry name" value="Ferrodoxin-fold anticodon-binding domain"/>
    <property type="match status" value="1"/>
</dbReference>
<keyword evidence="5" id="KW-1185">Reference proteome</keyword>
<dbReference type="InterPro" id="IPR046825">
    <property type="entry name" value="PDH_C"/>
</dbReference>
<dbReference type="NCBIfam" id="NF006408">
    <property type="entry name" value="PRK08655.1-2"/>
    <property type="match status" value="1"/>
</dbReference>
<dbReference type="SUPFAM" id="SSF51735">
    <property type="entry name" value="NAD(P)-binding Rossmann-fold domains"/>
    <property type="match status" value="1"/>
</dbReference>
<dbReference type="KEGG" id="mcub:MCBB_0576"/>
<dbReference type="PROSITE" id="PS51176">
    <property type="entry name" value="PDH_ADH"/>
    <property type="match status" value="1"/>
</dbReference>
<dbReference type="InterPro" id="IPR005121">
    <property type="entry name" value="Fdx_antiC-bd"/>
</dbReference>
<dbReference type="PANTHER" id="PTHR21363:SF0">
    <property type="entry name" value="PREPHENATE DEHYDROGENASE [NADP(+)]"/>
    <property type="match status" value="1"/>
</dbReference>
<dbReference type="PIRSF" id="PIRSF006549">
    <property type="entry name" value="PDH_arog_dh_reg"/>
    <property type="match status" value="1"/>
</dbReference>
<dbReference type="GO" id="GO:0008977">
    <property type="term" value="F:prephenate dehydrogenase (NAD+) activity"/>
    <property type="evidence" value="ECO:0007669"/>
    <property type="project" value="InterPro"/>
</dbReference>
<dbReference type="PROSITE" id="PS51447">
    <property type="entry name" value="FDX_ACB"/>
    <property type="match status" value="1"/>
</dbReference>
<dbReference type="RefSeq" id="WP_071906347.1">
    <property type="nucleotide sequence ID" value="NZ_LT607756.1"/>
</dbReference>
<dbReference type="EMBL" id="LT607756">
    <property type="protein sequence ID" value="SCG85150.1"/>
    <property type="molecule type" value="Genomic_DNA"/>
</dbReference>
<reference evidence="4 5" key="1">
    <citation type="submission" date="2016-08" db="EMBL/GenBank/DDBJ databases">
        <authorList>
            <person name="Seilhamer J.J."/>
        </authorList>
    </citation>
    <scope>NUCLEOTIDE SEQUENCE [LARGE SCALE GENOMIC DNA]</scope>
    <source>
        <strain evidence="4">Buetzberg</strain>
    </source>
</reference>
<dbReference type="InterPro" id="IPR036690">
    <property type="entry name" value="Fdx_antiC-bd_sf"/>
</dbReference>
<evidence type="ECO:0000313" key="4">
    <source>
        <dbReference type="EMBL" id="SCG85150.1"/>
    </source>
</evidence>
<dbReference type="InterPro" id="IPR003099">
    <property type="entry name" value="Prephen_DH"/>
</dbReference>
<dbReference type="GO" id="GO:0004665">
    <property type="term" value="F:prephenate dehydrogenase (NADP+) activity"/>
    <property type="evidence" value="ECO:0007669"/>
    <property type="project" value="InterPro"/>
</dbReference>
<dbReference type="OrthoDB" id="24743at2157"/>
<dbReference type="AlphaFoldDB" id="A0A1D3L143"/>
<dbReference type="PATRIC" id="fig|129848.4.peg.580"/>
<feature type="domain" description="FDX-ACB" evidence="3">
    <location>
        <begin position="357"/>
        <end position="437"/>
    </location>
</feature>
<feature type="domain" description="Prephenate/arogenate dehydrogenase" evidence="2">
    <location>
        <begin position="1"/>
        <end position="283"/>
    </location>
</feature>
<evidence type="ECO:0000256" key="1">
    <source>
        <dbReference type="ARBA" id="ARBA00023002"/>
    </source>
</evidence>
<dbReference type="InterPro" id="IPR036291">
    <property type="entry name" value="NAD(P)-bd_dom_sf"/>
</dbReference>
<accession>A0A1D3L143</accession>
<dbReference type="SUPFAM" id="SSF54991">
    <property type="entry name" value="Anticodon-binding domain of PheRS"/>
    <property type="match status" value="1"/>
</dbReference>
<protein>
    <submittedName>
        <fullName evidence="4">Putative arogenate/prephenate dehydrogenase</fullName>
        <ecNumber evidence="4">1.3.1.-</ecNumber>
    </submittedName>
</protein>